<feature type="domain" description="Helicase ATP-binding" evidence="2">
    <location>
        <begin position="46"/>
        <end position="217"/>
    </location>
</feature>
<dbReference type="InterPro" id="IPR001650">
    <property type="entry name" value="Helicase_C-like"/>
</dbReference>
<dbReference type="PANTHER" id="PTHR47962">
    <property type="entry name" value="ATP-DEPENDENT HELICASE LHR-RELATED-RELATED"/>
    <property type="match status" value="1"/>
</dbReference>
<organism evidence="4 5">
    <name type="scientific">Camelimonas fluminis</name>
    <dbReference type="NCBI Taxonomy" id="1576911"/>
    <lineage>
        <taxon>Bacteria</taxon>
        <taxon>Pseudomonadati</taxon>
        <taxon>Pseudomonadota</taxon>
        <taxon>Alphaproteobacteria</taxon>
        <taxon>Hyphomicrobiales</taxon>
        <taxon>Chelatococcaceae</taxon>
        <taxon>Camelimonas</taxon>
    </lineage>
</organism>
<evidence type="ECO:0000259" key="3">
    <source>
        <dbReference type="PROSITE" id="PS51194"/>
    </source>
</evidence>
<dbReference type="InterPro" id="IPR006935">
    <property type="entry name" value="Helicase/UvrB_N"/>
</dbReference>
<keyword evidence="4" id="KW-0547">Nucleotide-binding</keyword>
<dbReference type="InterPro" id="IPR014001">
    <property type="entry name" value="Helicase_ATP-bd"/>
</dbReference>
<dbReference type="RefSeq" id="WP_191320753.1">
    <property type="nucleotide sequence ID" value="NZ_BNCG01000024.1"/>
</dbReference>
<keyword evidence="4" id="KW-0378">Hydrolase</keyword>
<dbReference type="Pfam" id="PF04851">
    <property type="entry name" value="ResIII"/>
    <property type="match status" value="1"/>
</dbReference>
<dbReference type="PROSITE" id="PS51194">
    <property type="entry name" value="HELICASE_CTER"/>
    <property type="match status" value="1"/>
</dbReference>
<dbReference type="GO" id="GO:0004386">
    <property type="term" value="F:helicase activity"/>
    <property type="evidence" value="ECO:0007669"/>
    <property type="project" value="UniProtKB-KW"/>
</dbReference>
<dbReference type="GO" id="GO:0016787">
    <property type="term" value="F:hydrolase activity"/>
    <property type="evidence" value="ECO:0007669"/>
    <property type="project" value="UniProtKB-KW"/>
</dbReference>
<dbReference type="PROSITE" id="PS51192">
    <property type="entry name" value="HELICASE_ATP_BIND_1"/>
    <property type="match status" value="1"/>
</dbReference>
<evidence type="ECO:0000313" key="4">
    <source>
        <dbReference type="EMBL" id="MFC3637309.1"/>
    </source>
</evidence>
<proteinExistence type="predicted"/>
<name>A0ABV7UF60_9HYPH</name>
<feature type="region of interest" description="Disordered" evidence="1">
    <location>
        <begin position="423"/>
        <end position="443"/>
    </location>
</feature>
<dbReference type="SUPFAM" id="SSF52540">
    <property type="entry name" value="P-loop containing nucleoside triphosphate hydrolases"/>
    <property type="match status" value="1"/>
</dbReference>
<accession>A0ABV7UF60</accession>
<dbReference type="Proteomes" id="UP001595704">
    <property type="component" value="Unassembled WGS sequence"/>
</dbReference>
<dbReference type="PANTHER" id="PTHR47962:SF5">
    <property type="entry name" value="ATP-DEPENDENT HELICASE LHR-RELATED"/>
    <property type="match status" value="1"/>
</dbReference>
<evidence type="ECO:0000256" key="1">
    <source>
        <dbReference type="SAM" id="MobiDB-lite"/>
    </source>
</evidence>
<dbReference type="Gene3D" id="3.40.50.300">
    <property type="entry name" value="P-loop containing nucleotide triphosphate hydrolases"/>
    <property type="match status" value="2"/>
</dbReference>
<sequence length="969" mass="105119">MGMRLTLRCLSESPQTVAGIMQHQAPRQIGDKSAEPYQNRIASAVKSAISNGRSGAVLAPTGSGKSLLITFGVEDAALMSRPVLAIHPDVNLLTQNFALFRESPTIQRGSISAFIAQNDTLPCEFSRNTLDASLILATGSSLVNKAADPNFQKELADFGAKGGVVFVDEGQTAAADELSQLLKTIARAGGSGILFTATPFRTDLRDILEPFGASVEQDLIDVAGYDEVMATGRIVPTRFDIATDEFEQLIGAEAANLIEEQFIALLGQNKSIDQASRLAFSRFFKPDASPADSAIADLIVNAVGEIWTRRAASHNTTMVHCDSVEFARSLASRLASLELPHGHARAGKHPSVAFVVASEIRMWRDNVPYDRLGKRRARRHDVLEAARAGTFDVLVNVNALGTGTDVPQTDLNIIAAQERSIGPLKQNSGRGERASPSTGKTHQTFVDIGNSVYRIFNDVDAMRRNDPERSRRQVRGLAAPIRAQFEAWFDSDPHIRNSIEARTRQIRTRQGGISTARHIADEPDPTMEFGSDAQLPVPHPFATGIYATGNRRWDSEARRFSGRSALFLDLKGMGLLPAQTAPEAPKWLVVTHDSKLNALQAFATVSLENARKFAAFVGVHYDEEFDNVAPSRAQISFVNRLQSLHQKQQRLISGYARPVAKTQTETMIDLLNDGGRLLGKMLSVAATRFIQRASGARQVNPGLRSIVLHNPNGLSALQRDMLAAYCRLRHHLPTIDRAGDIGADHFSIATYDPSTLPEVRDVISGTRFKLFVIDSPEQETAMKERLLAGLLDARIIAMAPDDSGDIWIRKKAGIPVATSKKASALSRELEDEFVSSLHSMTDGANAKKSGILNISITRAECIAIARATPGMEVTAPVANFTKSLIELLAIPPILTGHDEQRPMETVVNAITAAKPIATVAFRVANLTAKFGGLPPPAQKKLVRIATRAADLDHKRLAYNLAAQKKAASG</sequence>
<keyword evidence="5" id="KW-1185">Reference proteome</keyword>
<evidence type="ECO:0000313" key="5">
    <source>
        <dbReference type="Proteomes" id="UP001595704"/>
    </source>
</evidence>
<dbReference type="EC" id="3.6.4.-" evidence="4"/>
<dbReference type="InterPro" id="IPR052511">
    <property type="entry name" value="ATP-dep_Helicase"/>
</dbReference>
<dbReference type="EMBL" id="JBHRYC010000034">
    <property type="protein sequence ID" value="MFC3637309.1"/>
    <property type="molecule type" value="Genomic_DNA"/>
</dbReference>
<evidence type="ECO:0000259" key="2">
    <source>
        <dbReference type="PROSITE" id="PS51192"/>
    </source>
</evidence>
<keyword evidence="4" id="KW-0067">ATP-binding</keyword>
<keyword evidence="4" id="KW-0347">Helicase</keyword>
<protein>
    <submittedName>
        <fullName evidence="4">DEAD/DEAH box helicase</fullName>
        <ecNumber evidence="4">3.6.4.-</ecNumber>
    </submittedName>
</protein>
<gene>
    <name evidence="4" type="ORF">ACFONL_07920</name>
</gene>
<feature type="compositionally biased region" description="Polar residues" evidence="1">
    <location>
        <begin position="425"/>
        <end position="443"/>
    </location>
</feature>
<comment type="caution">
    <text evidence="4">The sequence shown here is derived from an EMBL/GenBank/DDBJ whole genome shotgun (WGS) entry which is preliminary data.</text>
</comment>
<reference evidence="5" key="1">
    <citation type="journal article" date="2019" name="Int. J. Syst. Evol. Microbiol.">
        <title>The Global Catalogue of Microorganisms (GCM) 10K type strain sequencing project: providing services to taxonomists for standard genome sequencing and annotation.</title>
        <authorList>
            <consortium name="The Broad Institute Genomics Platform"/>
            <consortium name="The Broad Institute Genome Sequencing Center for Infectious Disease"/>
            <person name="Wu L."/>
            <person name="Ma J."/>
        </authorList>
    </citation>
    <scope>NUCLEOTIDE SEQUENCE [LARGE SCALE GENOMIC DNA]</scope>
    <source>
        <strain evidence="5">KCTC 42282</strain>
    </source>
</reference>
<feature type="domain" description="Helicase C-terminal" evidence="3">
    <location>
        <begin position="294"/>
        <end position="478"/>
    </location>
</feature>
<dbReference type="InterPro" id="IPR027417">
    <property type="entry name" value="P-loop_NTPase"/>
</dbReference>